<dbReference type="InterPro" id="IPR023214">
    <property type="entry name" value="HAD_sf"/>
</dbReference>
<protein>
    <recommendedName>
        <fullName evidence="3">HAD family hydrolase</fullName>
    </recommendedName>
</protein>
<sequence>MAIRCVVLDFDGTFTDVAAEGAPFVKHFRRRLSEVLGRDVGEAGWDEVEAEVSSSNEEHGWEVGGRTVAPATADPFLLSNFVARRLCDRLGVLPDKAERVALLDTLYREAYAQVAVAFKPEAKEVLEALLDTGLPVTVVTNAHTDTVEAKLTKLAPRGRERLRVSGNARKFLIEPPTEPDALFGGLPETSTVDALVRPIYLRRGRYYDALCRIWKETGTSPETTLVAGDIYELDLAMPAALGARVQYVMRKNALEYERRAIAALGARGGMDPSLRAILPRLEG</sequence>
<dbReference type="KEGG" id="mbd:MEBOL_002764"/>
<dbReference type="EMBL" id="CP022163">
    <property type="protein sequence ID" value="ATB29315.1"/>
    <property type="molecule type" value="Genomic_DNA"/>
</dbReference>
<evidence type="ECO:0000313" key="1">
    <source>
        <dbReference type="EMBL" id="ATB29315.1"/>
    </source>
</evidence>
<dbReference type="OrthoDB" id="5493018at2"/>
<dbReference type="RefSeq" id="WP_095977893.1">
    <property type="nucleotide sequence ID" value="NZ_CP022163.1"/>
</dbReference>
<name>A0A250IC37_9BACT</name>
<dbReference type="Gene3D" id="3.40.50.1000">
    <property type="entry name" value="HAD superfamily/HAD-like"/>
    <property type="match status" value="1"/>
</dbReference>
<dbReference type="CDD" id="cd01427">
    <property type="entry name" value="HAD_like"/>
    <property type="match status" value="1"/>
</dbReference>
<dbReference type="Pfam" id="PF00702">
    <property type="entry name" value="Hydrolase"/>
    <property type="match status" value="1"/>
</dbReference>
<organism evidence="1 2">
    <name type="scientific">Melittangium boletus DSM 14713</name>
    <dbReference type="NCBI Taxonomy" id="1294270"/>
    <lineage>
        <taxon>Bacteria</taxon>
        <taxon>Pseudomonadati</taxon>
        <taxon>Myxococcota</taxon>
        <taxon>Myxococcia</taxon>
        <taxon>Myxococcales</taxon>
        <taxon>Cystobacterineae</taxon>
        <taxon>Archangiaceae</taxon>
        <taxon>Melittangium</taxon>
    </lineage>
</organism>
<dbReference type="AlphaFoldDB" id="A0A250IC37"/>
<gene>
    <name evidence="1" type="ORF">MEBOL_002764</name>
</gene>
<evidence type="ECO:0000313" key="2">
    <source>
        <dbReference type="Proteomes" id="UP000217289"/>
    </source>
</evidence>
<keyword evidence="2" id="KW-1185">Reference proteome</keyword>
<dbReference type="InterPro" id="IPR036412">
    <property type="entry name" value="HAD-like_sf"/>
</dbReference>
<evidence type="ECO:0008006" key="3">
    <source>
        <dbReference type="Google" id="ProtNLM"/>
    </source>
</evidence>
<reference evidence="1 2" key="1">
    <citation type="submission" date="2017-06" db="EMBL/GenBank/DDBJ databases">
        <authorList>
            <person name="Kim H.J."/>
            <person name="Triplett B.A."/>
        </authorList>
    </citation>
    <scope>NUCLEOTIDE SEQUENCE [LARGE SCALE GENOMIC DNA]</scope>
    <source>
        <strain evidence="1 2">DSM 14713</strain>
    </source>
</reference>
<accession>A0A250IC37</accession>
<dbReference type="Proteomes" id="UP000217289">
    <property type="component" value="Chromosome"/>
</dbReference>
<dbReference type="SUPFAM" id="SSF56784">
    <property type="entry name" value="HAD-like"/>
    <property type="match status" value="1"/>
</dbReference>
<proteinExistence type="predicted"/>